<keyword evidence="5" id="KW-1185">Reference proteome</keyword>
<dbReference type="Gene3D" id="3.30.980.10">
    <property type="entry name" value="Threonyl-trna Synthetase, Chain A, domain 2"/>
    <property type="match status" value="1"/>
</dbReference>
<gene>
    <name evidence="4" type="ORF">JQX11_03575</name>
</gene>
<dbReference type="Proteomes" id="UP001518872">
    <property type="component" value="Unassembled WGS sequence"/>
</dbReference>
<evidence type="ECO:0000313" key="5">
    <source>
        <dbReference type="Proteomes" id="UP001518872"/>
    </source>
</evidence>
<dbReference type="PANTHER" id="PTHR11777:SF9">
    <property type="entry name" value="ALANINE--TRNA LIGASE, CYTOPLASMIC"/>
    <property type="match status" value="1"/>
</dbReference>
<accession>A0ABS2IM67</accession>
<feature type="compositionally biased region" description="Basic and acidic residues" evidence="2">
    <location>
        <begin position="29"/>
        <end position="39"/>
    </location>
</feature>
<comment type="caution">
    <text evidence="4">The sequence shown here is derived from an EMBL/GenBank/DDBJ whole genome shotgun (WGS) entry which is preliminary data.</text>
</comment>
<organism evidence="4 5">
    <name type="scientific">Micromonospora humida</name>
    <dbReference type="NCBI Taxonomy" id="2809018"/>
    <lineage>
        <taxon>Bacteria</taxon>
        <taxon>Bacillati</taxon>
        <taxon>Actinomycetota</taxon>
        <taxon>Actinomycetes</taxon>
        <taxon>Micromonosporales</taxon>
        <taxon>Micromonosporaceae</taxon>
        <taxon>Micromonospora</taxon>
    </lineage>
</organism>
<dbReference type="InterPro" id="IPR018163">
    <property type="entry name" value="Thr/Ala-tRNA-synth_IIc_edit"/>
</dbReference>
<dbReference type="InterPro" id="IPR050058">
    <property type="entry name" value="Ala-tRNA_ligase"/>
</dbReference>
<feature type="coiled-coil region" evidence="1">
    <location>
        <begin position="281"/>
        <end position="308"/>
    </location>
</feature>
<name>A0ABS2IM67_9ACTN</name>
<keyword evidence="1" id="KW-0175">Coiled coil</keyword>
<feature type="domain" description="Alanyl-transfer RNA synthetases family profile" evidence="3">
    <location>
        <begin position="80"/>
        <end position="258"/>
    </location>
</feature>
<dbReference type="PROSITE" id="PS50860">
    <property type="entry name" value="AA_TRNA_LIGASE_II_ALA"/>
    <property type="match status" value="1"/>
</dbReference>
<dbReference type="Gene3D" id="6.10.250.550">
    <property type="match status" value="1"/>
</dbReference>
<sequence length="413" mass="43930">MSCGNCPCSSPPPPPRPTADGGGHPVGAARRDGGTDRNPRSRSACRLPQSARWPHRTTDSRAGQSTVGRPEPPHPPANRLHTVRIFEGSLTVGDPVHAAVDPEWRIGARQAHSGTHVVHAALRQVLGPNALQSGSYNRPGYLRLDFAWRGGLGDTTRSEIEEVANLAIRRDLPVEVRHLPLAQARAEGALALFGETYDDTVRVVEIGGEWSRELCGGTHVAHSAQIGSLALTGESSVGAGQRRIEAVTGIEAFRYLARERDLVTQLAAQLKARPEELPDRITTLLARLKQTEREADSLRGRLIDLDADTYAANAVDLDGVAYAGITTTGDARRLAEKVRDRLGRRPGVVGVVRGASIVVAVTPAGVQRGLAANDLIKRLLAGKGGGSAASAQGRADADPVELLDRLRDLARAA</sequence>
<reference evidence="4 5" key="1">
    <citation type="submission" date="2021-02" db="EMBL/GenBank/DDBJ databases">
        <authorList>
            <person name="Ra J.-S."/>
        </authorList>
    </citation>
    <scope>NUCLEOTIDE SEQUENCE [LARGE SCALE GENOMIC DNA]</scope>
    <source>
        <strain evidence="4 5">MMS20-R1-14</strain>
    </source>
</reference>
<proteinExistence type="predicted"/>
<dbReference type="SMART" id="SM00863">
    <property type="entry name" value="tRNA_SAD"/>
    <property type="match status" value="1"/>
</dbReference>
<evidence type="ECO:0000313" key="4">
    <source>
        <dbReference type="EMBL" id="MBM7075437.1"/>
    </source>
</evidence>
<dbReference type="PANTHER" id="PTHR11777">
    <property type="entry name" value="ALANYL-TRNA SYNTHETASE"/>
    <property type="match status" value="1"/>
</dbReference>
<protein>
    <recommendedName>
        <fullName evidence="3">Alanyl-transfer RNA synthetases family profile domain-containing protein</fullName>
    </recommendedName>
</protein>
<dbReference type="EMBL" id="JAFEUC010000001">
    <property type="protein sequence ID" value="MBM7075437.1"/>
    <property type="molecule type" value="Genomic_DNA"/>
</dbReference>
<evidence type="ECO:0000259" key="3">
    <source>
        <dbReference type="PROSITE" id="PS50860"/>
    </source>
</evidence>
<dbReference type="InterPro" id="IPR018165">
    <property type="entry name" value="Ala-tRNA-synth_IIc_core"/>
</dbReference>
<dbReference type="SUPFAM" id="SSF55186">
    <property type="entry name" value="ThrRS/AlaRS common domain"/>
    <property type="match status" value="1"/>
</dbReference>
<evidence type="ECO:0000256" key="1">
    <source>
        <dbReference type="SAM" id="Coils"/>
    </source>
</evidence>
<dbReference type="Pfam" id="PF07973">
    <property type="entry name" value="tRNA_SAD"/>
    <property type="match status" value="1"/>
</dbReference>
<dbReference type="InterPro" id="IPR012947">
    <property type="entry name" value="tRNA_SAD"/>
</dbReference>
<dbReference type="Gene3D" id="3.10.310.40">
    <property type="match status" value="1"/>
</dbReference>
<dbReference type="Gene3D" id="3.30.54.20">
    <property type="match status" value="1"/>
</dbReference>
<evidence type="ECO:0000256" key="2">
    <source>
        <dbReference type="SAM" id="MobiDB-lite"/>
    </source>
</evidence>
<feature type="region of interest" description="Disordered" evidence="2">
    <location>
        <begin position="1"/>
        <end position="79"/>
    </location>
</feature>